<name>A0A0F9EPY6_9ZZZZ</name>
<protein>
    <submittedName>
        <fullName evidence="1">Uncharacterized protein</fullName>
    </submittedName>
</protein>
<evidence type="ECO:0000313" key="1">
    <source>
        <dbReference type="EMBL" id="KKL68296.1"/>
    </source>
</evidence>
<proteinExistence type="predicted"/>
<accession>A0A0F9EPY6</accession>
<dbReference type="EMBL" id="LAZR01026574">
    <property type="protein sequence ID" value="KKL68296.1"/>
    <property type="molecule type" value="Genomic_DNA"/>
</dbReference>
<organism evidence="1">
    <name type="scientific">marine sediment metagenome</name>
    <dbReference type="NCBI Taxonomy" id="412755"/>
    <lineage>
        <taxon>unclassified sequences</taxon>
        <taxon>metagenomes</taxon>
        <taxon>ecological metagenomes</taxon>
    </lineage>
</organism>
<gene>
    <name evidence="1" type="ORF">LCGC14_2126380</name>
</gene>
<feature type="non-terminal residue" evidence="1">
    <location>
        <position position="41"/>
    </location>
</feature>
<dbReference type="AlphaFoldDB" id="A0A0F9EPY6"/>
<sequence>MEPQGDTLEDKLRNYIIAETNESKAFQQDRIKNVKGYIIIT</sequence>
<reference evidence="1" key="1">
    <citation type="journal article" date="2015" name="Nature">
        <title>Complex archaea that bridge the gap between prokaryotes and eukaryotes.</title>
        <authorList>
            <person name="Spang A."/>
            <person name="Saw J.H."/>
            <person name="Jorgensen S.L."/>
            <person name="Zaremba-Niedzwiedzka K."/>
            <person name="Martijn J."/>
            <person name="Lind A.E."/>
            <person name="van Eijk R."/>
            <person name="Schleper C."/>
            <person name="Guy L."/>
            <person name="Ettema T.J."/>
        </authorList>
    </citation>
    <scope>NUCLEOTIDE SEQUENCE</scope>
</reference>
<comment type="caution">
    <text evidence="1">The sequence shown here is derived from an EMBL/GenBank/DDBJ whole genome shotgun (WGS) entry which is preliminary data.</text>
</comment>